<sequence>MEKVSSIGTSFKHMAIAIDGPINPTSEPGHRFILPLLDHATGYAQVVPPRKIDAETVAQTAFTAAWVFQSRYLVSRDSSCPTA</sequence>
<evidence type="ECO:0000313" key="2">
    <source>
        <dbReference type="Proteomes" id="UP000735302"/>
    </source>
</evidence>
<dbReference type="AlphaFoldDB" id="A0AAV4B4V1"/>
<comment type="caution">
    <text evidence="1">The sequence shown here is derived from an EMBL/GenBank/DDBJ whole genome shotgun (WGS) entry which is preliminary data.</text>
</comment>
<dbReference type="EMBL" id="BLXT01004508">
    <property type="protein sequence ID" value="GFO13846.1"/>
    <property type="molecule type" value="Genomic_DNA"/>
</dbReference>
<protein>
    <submittedName>
        <fullName evidence="1">Uncharacterized protein</fullName>
    </submittedName>
</protein>
<dbReference type="Proteomes" id="UP000735302">
    <property type="component" value="Unassembled WGS sequence"/>
</dbReference>
<gene>
    <name evidence="1" type="ORF">PoB_004035100</name>
</gene>
<evidence type="ECO:0000313" key="1">
    <source>
        <dbReference type="EMBL" id="GFO13846.1"/>
    </source>
</evidence>
<name>A0AAV4B4V1_9GAST</name>
<proteinExistence type="predicted"/>
<organism evidence="1 2">
    <name type="scientific">Plakobranchus ocellatus</name>
    <dbReference type="NCBI Taxonomy" id="259542"/>
    <lineage>
        <taxon>Eukaryota</taxon>
        <taxon>Metazoa</taxon>
        <taxon>Spiralia</taxon>
        <taxon>Lophotrochozoa</taxon>
        <taxon>Mollusca</taxon>
        <taxon>Gastropoda</taxon>
        <taxon>Heterobranchia</taxon>
        <taxon>Euthyneura</taxon>
        <taxon>Panpulmonata</taxon>
        <taxon>Sacoglossa</taxon>
        <taxon>Placobranchoidea</taxon>
        <taxon>Plakobranchidae</taxon>
        <taxon>Plakobranchus</taxon>
    </lineage>
</organism>
<keyword evidence="2" id="KW-1185">Reference proteome</keyword>
<reference evidence="1 2" key="1">
    <citation type="journal article" date="2021" name="Elife">
        <title>Chloroplast acquisition without the gene transfer in kleptoplastic sea slugs, Plakobranchus ocellatus.</title>
        <authorList>
            <person name="Maeda T."/>
            <person name="Takahashi S."/>
            <person name="Yoshida T."/>
            <person name="Shimamura S."/>
            <person name="Takaki Y."/>
            <person name="Nagai Y."/>
            <person name="Toyoda A."/>
            <person name="Suzuki Y."/>
            <person name="Arimoto A."/>
            <person name="Ishii H."/>
            <person name="Satoh N."/>
            <person name="Nishiyama T."/>
            <person name="Hasebe M."/>
            <person name="Maruyama T."/>
            <person name="Minagawa J."/>
            <person name="Obokata J."/>
            <person name="Shigenobu S."/>
        </authorList>
    </citation>
    <scope>NUCLEOTIDE SEQUENCE [LARGE SCALE GENOMIC DNA]</scope>
</reference>
<accession>A0AAV4B4V1</accession>